<proteinExistence type="predicted"/>
<dbReference type="PROSITE" id="PS50004">
    <property type="entry name" value="C2"/>
    <property type="match status" value="1"/>
</dbReference>
<keyword evidence="3" id="KW-1185">Reference proteome</keyword>
<feature type="domain" description="C2" evidence="1">
    <location>
        <begin position="1"/>
        <end position="105"/>
    </location>
</feature>
<dbReference type="OrthoDB" id="1915999at2759"/>
<evidence type="ECO:0000313" key="3">
    <source>
        <dbReference type="Proteomes" id="UP000017836"/>
    </source>
</evidence>
<dbReference type="CDD" id="cd04051">
    <property type="entry name" value="C2_SRC2_like"/>
    <property type="match status" value="1"/>
</dbReference>
<dbReference type="GO" id="GO:0006952">
    <property type="term" value="P:defense response"/>
    <property type="evidence" value="ECO:0007669"/>
    <property type="project" value="InterPro"/>
</dbReference>
<dbReference type="Gene3D" id="2.60.40.150">
    <property type="entry name" value="C2 domain"/>
    <property type="match status" value="1"/>
</dbReference>
<gene>
    <name evidence="2" type="ORF">AMTR_s00009p00221230</name>
</gene>
<dbReference type="SMART" id="SM00239">
    <property type="entry name" value="C2"/>
    <property type="match status" value="1"/>
</dbReference>
<dbReference type="Pfam" id="PF00168">
    <property type="entry name" value="C2"/>
    <property type="match status" value="1"/>
</dbReference>
<dbReference type="KEGG" id="atr:18422976"/>
<dbReference type="eggNOG" id="ENOG502QUDH">
    <property type="taxonomic scope" value="Eukaryota"/>
</dbReference>
<dbReference type="OMA" id="MASGHEV"/>
<dbReference type="InterPro" id="IPR035892">
    <property type="entry name" value="C2_domain_sf"/>
</dbReference>
<dbReference type="HOGENOM" id="CLU_052915_0_0_1"/>
<dbReference type="InterPro" id="IPR000008">
    <property type="entry name" value="C2_dom"/>
</dbReference>
<dbReference type="Proteomes" id="UP000017836">
    <property type="component" value="Unassembled WGS sequence"/>
</dbReference>
<dbReference type="PANTHER" id="PTHR32246:SF20">
    <property type="entry name" value="CALCIUM-DEPENDENT LIPID-BINDING (CALB DOMAIN) FAMILY PROTEIN"/>
    <property type="match status" value="1"/>
</dbReference>
<accession>W1NGP8</accession>
<name>W1NGP8_AMBTC</name>
<dbReference type="PANTHER" id="PTHR32246">
    <property type="entry name" value="INGRESSION PROTEIN FIC1"/>
    <property type="match status" value="1"/>
</dbReference>
<dbReference type="SUPFAM" id="SSF49562">
    <property type="entry name" value="C2 domain (Calcium/lipid-binding domain, CaLB)"/>
    <property type="match status" value="1"/>
</dbReference>
<evidence type="ECO:0000259" key="1">
    <source>
        <dbReference type="PROSITE" id="PS50004"/>
    </source>
</evidence>
<reference evidence="3" key="1">
    <citation type="journal article" date="2013" name="Science">
        <title>The Amborella genome and the evolution of flowering plants.</title>
        <authorList>
            <consortium name="Amborella Genome Project"/>
        </authorList>
    </citation>
    <scope>NUCLEOTIDE SEQUENCE [LARGE SCALE GENOMIC DNA]</scope>
</reference>
<evidence type="ECO:0000313" key="2">
    <source>
        <dbReference type="EMBL" id="ERM94972.1"/>
    </source>
</evidence>
<dbReference type="AlphaFoldDB" id="W1NGP8"/>
<dbReference type="Gramene" id="ERM94972">
    <property type="protein sequence ID" value="ERM94972"/>
    <property type="gene ID" value="AMTR_s00009p00221230"/>
</dbReference>
<organism evidence="2 3">
    <name type="scientific">Amborella trichopoda</name>
    <dbReference type="NCBI Taxonomy" id="13333"/>
    <lineage>
        <taxon>Eukaryota</taxon>
        <taxon>Viridiplantae</taxon>
        <taxon>Streptophyta</taxon>
        <taxon>Embryophyta</taxon>
        <taxon>Tracheophyta</taxon>
        <taxon>Spermatophyta</taxon>
        <taxon>Magnoliopsida</taxon>
        <taxon>Amborellales</taxon>
        <taxon>Amborellaceae</taxon>
        <taxon>Amborella</taxon>
    </lineage>
</organism>
<dbReference type="EMBL" id="KI397501">
    <property type="protein sequence ID" value="ERM94972.1"/>
    <property type="molecule type" value="Genomic_DNA"/>
</dbReference>
<sequence length="269" mass="28707">MELELTVVSAKDLKNVNWRHGDIKPYVVAWVDPDRKFSTGVDEEGDTSPVWNNKLTIPLRDHPEDSTLQIDVVHAGSEEKTKPLIGSATLALREVIEDAGFDHGLSKTLKLKRSSGRPHGKIEVEILIRDRYARKPAAETYDYGRHPAPESYSGYGYGAPPAPSVYAPPTGVGYYGGAAPSGGAHYGNYGEAAPPAAGYYGNYQAAPPPPEKKGSKMGMGTGLAIGAVGGVLGGLALAEGVDYVEDKIADDVTERVEDDLAADEYGDDY</sequence>
<dbReference type="InterPro" id="IPR044750">
    <property type="entry name" value="C2_SRC2/BAP"/>
</dbReference>
<protein>
    <recommendedName>
        <fullName evidence="1">C2 domain-containing protein</fullName>
    </recommendedName>
</protein>